<organism evidence="2 3">
    <name type="scientific">Teladorsagia circumcincta</name>
    <name type="common">Brown stomach worm</name>
    <name type="synonym">Ostertagia circumcincta</name>
    <dbReference type="NCBI Taxonomy" id="45464"/>
    <lineage>
        <taxon>Eukaryota</taxon>
        <taxon>Metazoa</taxon>
        <taxon>Ecdysozoa</taxon>
        <taxon>Nematoda</taxon>
        <taxon>Chromadorea</taxon>
        <taxon>Rhabditida</taxon>
        <taxon>Rhabditina</taxon>
        <taxon>Rhabditomorpha</taxon>
        <taxon>Strongyloidea</taxon>
        <taxon>Trichostrongylidae</taxon>
        <taxon>Teladorsagia</taxon>
    </lineage>
</organism>
<feature type="non-terminal residue" evidence="2">
    <location>
        <position position="1"/>
    </location>
</feature>
<keyword evidence="1" id="KW-0472">Membrane</keyword>
<protein>
    <recommendedName>
        <fullName evidence="4">G-protein coupled receptors family 1 profile domain-containing protein</fullName>
    </recommendedName>
</protein>
<gene>
    <name evidence="2" type="ORF">TELCIR_24351</name>
</gene>
<sequence>KWFGDRENPFSPTFRQVISLCVLIYALAMIILPIVLLTVLNMMLLCALRRRQKNLSVSGDITER</sequence>
<reference evidence="2 3" key="1">
    <citation type="submission" date="2015-09" db="EMBL/GenBank/DDBJ databases">
        <title>Draft genome of the parasitic nematode Teladorsagia circumcincta isolate WARC Sus (inbred).</title>
        <authorList>
            <person name="Mitreva M."/>
        </authorList>
    </citation>
    <scope>NUCLEOTIDE SEQUENCE [LARGE SCALE GENOMIC DNA]</scope>
    <source>
        <strain evidence="2 3">S</strain>
    </source>
</reference>
<dbReference type="PANTHER" id="PTHR46895:SF4">
    <property type="entry name" value="G-PROTEIN COUPLED RECEPTORS FAMILY 1 PROFILE DOMAIN-CONTAINING PROTEIN"/>
    <property type="match status" value="1"/>
</dbReference>
<evidence type="ECO:0008006" key="4">
    <source>
        <dbReference type="Google" id="ProtNLM"/>
    </source>
</evidence>
<keyword evidence="1" id="KW-0812">Transmembrane</keyword>
<keyword evidence="1" id="KW-1133">Transmembrane helix</keyword>
<evidence type="ECO:0000256" key="1">
    <source>
        <dbReference type="SAM" id="Phobius"/>
    </source>
</evidence>
<dbReference type="AlphaFoldDB" id="A0A2G9T8J8"/>
<name>A0A2G9T8J8_TELCI</name>
<evidence type="ECO:0000313" key="3">
    <source>
        <dbReference type="Proteomes" id="UP000230423"/>
    </source>
</evidence>
<dbReference type="Proteomes" id="UP000230423">
    <property type="component" value="Unassembled WGS sequence"/>
</dbReference>
<dbReference type="PANTHER" id="PTHR46895">
    <property type="entry name" value="PROTEIN CBG20548-RELATED"/>
    <property type="match status" value="1"/>
</dbReference>
<dbReference type="EMBL" id="KZ398828">
    <property type="protein sequence ID" value="PIO54289.1"/>
    <property type="molecule type" value="Genomic_DNA"/>
</dbReference>
<keyword evidence="3" id="KW-1185">Reference proteome</keyword>
<accession>A0A2G9T8J8</accession>
<feature type="transmembrane region" description="Helical" evidence="1">
    <location>
        <begin position="17"/>
        <end position="48"/>
    </location>
</feature>
<evidence type="ECO:0000313" key="2">
    <source>
        <dbReference type="EMBL" id="PIO54289.1"/>
    </source>
</evidence>
<dbReference type="OrthoDB" id="10011262at2759"/>
<proteinExistence type="predicted"/>